<proteinExistence type="predicted"/>
<accession>A0A7C5L8N6</accession>
<reference evidence="3" key="1">
    <citation type="journal article" date="2020" name="mSystems">
        <title>Genome- and Community-Level Interaction Insights into Carbon Utilization and Element Cycling Functions of Hydrothermarchaeota in Hydrothermal Sediment.</title>
        <authorList>
            <person name="Zhou Z."/>
            <person name="Liu Y."/>
            <person name="Xu W."/>
            <person name="Pan J."/>
            <person name="Luo Z.H."/>
            <person name="Li M."/>
        </authorList>
    </citation>
    <scope>NUCLEOTIDE SEQUENCE [LARGE SCALE GENOMIC DNA]</scope>
    <source>
        <strain evidence="3">SpSt-1056</strain>
    </source>
</reference>
<name>A0A7C5L8N6_CALS0</name>
<dbReference type="EMBL" id="DRWN01000013">
    <property type="protein sequence ID" value="HHK67758.1"/>
    <property type="molecule type" value="Genomic_DNA"/>
</dbReference>
<comment type="caution">
    <text evidence="3">The sequence shown here is derived from an EMBL/GenBank/DDBJ whole genome shotgun (WGS) entry which is preliminary data.</text>
</comment>
<gene>
    <name evidence="3" type="ORF">ENM11_01200</name>
</gene>
<dbReference type="InterPro" id="IPR008991">
    <property type="entry name" value="Translation_prot_SH3-like_sf"/>
</dbReference>
<dbReference type="GO" id="GO:1990904">
    <property type="term" value="C:ribonucleoprotein complex"/>
    <property type="evidence" value="ECO:0007669"/>
    <property type="project" value="UniProtKB-KW"/>
</dbReference>
<protein>
    <submittedName>
        <fullName evidence="3">50S ribosomal protein L14e</fullName>
    </submittedName>
</protein>
<dbReference type="SUPFAM" id="SSF50104">
    <property type="entry name" value="Translation proteins SH3-like domain"/>
    <property type="match status" value="1"/>
</dbReference>
<evidence type="ECO:0000256" key="2">
    <source>
        <dbReference type="ARBA" id="ARBA00023274"/>
    </source>
</evidence>
<dbReference type="CDD" id="cd06088">
    <property type="entry name" value="KOW_RPL14"/>
    <property type="match status" value="1"/>
</dbReference>
<dbReference type="AlphaFoldDB" id="A0A7C5L8N6"/>
<dbReference type="GO" id="GO:0005840">
    <property type="term" value="C:ribosome"/>
    <property type="evidence" value="ECO:0007669"/>
    <property type="project" value="UniProtKB-KW"/>
</dbReference>
<sequence length="98" mass="10853">MVAKELVGRVCVKTLGRDAGAKGVVVAVFDDGYVLLTGPKSLTGLRRRRVNMKHLVPTPKKVEIPENASDEDVMKAIKEAGLERYMVERYEIPASVER</sequence>
<organism evidence="3">
    <name type="scientific">Caldiarchaeum subterraneum</name>
    <dbReference type="NCBI Taxonomy" id="311458"/>
    <lineage>
        <taxon>Archaea</taxon>
        <taxon>Nitrososphaerota</taxon>
        <taxon>Candidatus Caldarchaeales</taxon>
        <taxon>Candidatus Caldarchaeaceae</taxon>
        <taxon>Candidatus Caldarchaeum</taxon>
    </lineage>
</organism>
<dbReference type="Gene3D" id="2.30.30.30">
    <property type="match status" value="1"/>
</dbReference>
<keyword evidence="1 3" id="KW-0689">Ribosomal protein</keyword>
<dbReference type="InterPro" id="IPR014722">
    <property type="entry name" value="Rib_uL2_dom2"/>
</dbReference>
<dbReference type="InterPro" id="IPR041985">
    <property type="entry name" value="Ribosomal_eL14_KOW"/>
</dbReference>
<evidence type="ECO:0000256" key="1">
    <source>
        <dbReference type="ARBA" id="ARBA00022980"/>
    </source>
</evidence>
<keyword evidence="2" id="KW-0687">Ribonucleoprotein</keyword>
<evidence type="ECO:0000313" key="3">
    <source>
        <dbReference type="EMBL" id="HHK67758.1"/>
    </source>
</evidence>
<dbReference type="NCBIfam" id="NF003320">
    <property type="entry name" value="PRK04333.1"/>
    <property type="match status" value="1"/>
</dbReference>